<sequence>MIQISTFPHILAALNALTLILLIAGRILIKNGNRQAHKKAMISALAVSVVFLTFYIIYHANSGLARFGGHGIIRPIYFTILLIHVIGAAAIVPLVPLAVWRAAKGEIERHKKIVRITWPLWAFTAASGVVVYFLAVRLYPYA</sequence>
<evidence type="ECO:0000256" key="1">
    <source>
        <dbReference type="SAM" id="Phobius"/>
    </source>
</evidence>
<keyword evidence="3" id="KW-1185">Reference proteome</keyword>
<keyword evidence="1" id="KW-0812">Transmembrane</keyword>
<dbReference type="AlphaFoldDB" id="A0A4R3JAP4"/>
<proteinExistence type="predicted"/>
<dbReference type="EMBL" id="SLZW01000005">
    <property type="protein sequence ID" value="TCS62647.1"/>
    <property type="molecule type" value="Genomic_DNA"/>
</dbReference>
<dbReference type="RefSeq" id="WP_132939089.1">
    <property type="nucleotide sequence ID" value="NZ_CP119676.1"/>
</dbReference>
<accession>A0A4R3JAP4</accession>
<evidence type="ECO:0000313" key="2">
    <source>
        <dbReference type="EMBL" id="TCS62647.1"/>
    </source>
</evidence>
<feature type="transmembrane region" description="Helical" evidence="1">
    <location>
        <begin position="78"/>
        <end position="100"/>
    </location>
</feature>
<feature type="transmembrane region" description="Helical" evidence="1">
    <location>
        <begin position="120"/>
        <end position="139"/>
    </location>
</feature>
<organism evidence="2 3">
    <name type="scientific">Varunaivibrio sulfuroxidans</name>
    <dbReference type="NCBI Taxonomy" id="1773489"/>
    <lineage>
        <taxon>Bacteria</taxon>
        <taxon>Pseudomonadati</taxon>
        <taxon>Pseudomonadota</taxon>
        <taxon>Alphaproteobacteria</taxon>
        <taxon>Rhodospirillales</taxon>
        <taxon>Magnetovibrionaceae</taxon>
        <taxon>Varunaivibrio</taxon>
    </lineage>
</organism>
<dbReference type="PANTHER" id="PTHR37692:SF1">
    <property type="entry name" value="DUF420 DOMAIN-CONTAINING PROTEIN"/>
    <property type="match status" value="1"/>
</dbReference>
<feature type="transmembrane region" description="Helical" evidence="1">
    <location>
        <begin position="40"/>
        <end position="58"/>
    </location>
</feature>
<dbReference type="PANTHER" id="PTHR37692">
    <property type="entry name" value="HYPOTHETICAL MEMBRANE SPANNING PROTEIN"/>
    <property type="match status" value="1"/>
</dbReference>
<reference evidence="2 3" key="1">
    <citation type="submission" date="2019-03" db="EMBL/GenBank/DDBJ databases">
        <title>Genomic Encyclopedia of Type Strains, Phase IV (KMG-IV): sequencing the most valuable type-strain genomes for metagenomic binning, comparative biology and taxonomic classification.</title>
        <authorList>
            <person name="Goeker M."/>
        </authorList>
    </citation>
    <scope>NUCLEOTIDE SEQUENCE [LARGE SCALE GENOMIC DNA]</scope>
    <source>
        <strain evidence="2 3">DSM 101688</strain>
    </source>
</reference>
<gene>
    <name evidence="2" type="ORF">EDD55_105195</name>
</gene>
<dbReference type="InterPro" id="IPR007352">
    <property type="entry name" value="DUF420"/>
</dbReference>
<keyword evidence="1" id="KW-0472">Membrane</keyword>
<dbReference type="OrthoDB" id="9811380at2"/>
<name>A0A4R3JAP4_9PROT</name>
<dbReference type="Pfam" id="PF04238">
    <property type="entry name" value="DUF420"/>
    <property type="match status" value="1"/>
</dbReference>
<evidence type="ECO:0000313" key="3">
    <source>
        <dbReference type="Proteomes" id="UP000295304"/>
    </source>
</evidence>
<keyword evidence="1" id="KW-1133">Transmembrane helix</keyword>
<comment type="caution">
    <text evidence="2">The sequence shown here is derived from an EMBL/GenBank/DDBJ whole genome shotgun (WGS) entry which is preliminary data.</text>
</comment>
<dbReference type="Proteomes" id="UP000295304">
    <property type="component" value="Unassembled WGS sequence"/>
</dbReference>
<protein>
    <submittedName>
        <fullName evidence="2">Putative membrane protein</fullName>
    </submittedName>
</protein>
<feature type="transmembrane region" description="Helical" evidence="1">
    <location>
        <begin position="6"/>
        <end position="28"/>
    </location>
</feature>